<reference evidence="2 3" key="1">
    <citation type="submission" date="2020-03" db="EMBL/GenBank/DDBJ databases">
        <title>Sequencing the genomes of 1000 actinobacteria strains.</title>
        <authorList>
            <person name="Klenk H.-P."/>
        </authorList>
    </citation>
    <scope>NUCLEOTIDE SEQUENCE [LARGE SCALE GENOMIC DNA]</scope>
    <source>
        <strain evidence="2 3">DSM 45668</strain>
    </source>
</reference>
<evidence type="ECO:0000313" key="2">
    <source>
        <dbReference type="EMBL" id="NIH80699.1"/>
    </source>
</evidence>
<keyword evidence="3" id="KW-1185">Reference proteome</keyword>
<evidence type="ECO:0000313" key="3">
    <source>
        <dbReference type="Proteomes" id="UP000754495"/>
    </source>
</evidence>
<organism evidence="2 3">
    <name type="scientific">Amycolatopsis viridis</name>
    <dbReference type="NCBI Taxonomy" id="185678"/>
    <lineage>
        <taxon>Bacteria</taxon>
        <taxon>Bacillati</taxon>
        <taxon>Actinomycetota</taxon>
        <taxon>Actinomycetes</taxon>
        <taxon>Pseudonocardiales</taxon>
        <taxon>Pseudonocardiaceae</taxon>
        <taxon>Amycolatopsis</taxon>
    </lineage>
</organism>
<comment type="caution">
    <text evidence="2">The sequence shown here is derived from an EMBL/GenBank/DDBJ whole genome shotgun (WGS) entry which is preliminary data.</text>
</comment>
<feature type="compositionally biased region" description="Basic and acidic residues" evidence="1">
    <location>
        <begin position="1"/>
        <end position="25"/>
    </location>
</feature>
<gene>
    <name evidence="2" type="ORF">FHX46_003229</name>
</gene>
<dbReference type="EMBL" id="JAANOU010000001">
    <property type="protein sequence ID" value="NIH80699.1"/>
    <property type="molecule type" value="Genomic_DNA"/>
</dbReference>
<protein>
    <submittedName>
        <fullName evidence="2">Uncharacterized protein</fullName>
    </submittedName>
</protein>
<name>A0ABX0SYI4_9PSEU</name>
<accession>A0ABX0SYI4</accession>
<sequence>MAFTEKKLPLDQEGRNPHETVKANRPETSIKVLDRMEVGGLYWLPTDALSTAPPRECRRSFCCYGKTTSGQSTWEHTEAFTSRSASTAL</sequence>
<dbReference type="Proteomes" id="UP000754495">
    <property type="component" value="Unassembled WGS sequence"/>
</dbReference>
<feature type="region of interest" description="Disordered" evidence="1">
    <location>
        <begin position="1"/>
        <end position="26"/>
    </location>
</feature>
<evidence type="ECO:0000256" key="1">
    <source>
        <dbReference type="SAM" id="MobiDB-lite"/>
    </source>
</evidence>
<proteinExistence type="predicted"/>